<protein>
    <recommendedName>
        <fullName evidence="1">DUF5666 domain-containing protein</fullName>
    </recommendedName>
</protein>
<proteinExistence type="predicted"/>
<evidence type="ECO:0000313" key="3">
    <source>
        <dbReference type="Proteomes" id="UP000176634"/>
    </source>
</evidence>
<dbReference type="STRING" id="1798705.A2563_03810"/>
<accession>A0A1F6P9A9</accession>
<organism evidence="2 3">
    <name type="scientific">Candidatus Magasanikbacteria bacterium RIFOXYD1_FULL_40_23</name>
    <dbReference type="NCBI Taxonomy" id="1798705"/>
    <lineage>
        <taxon>Bacteria</taxon>
        <taxon>Candidatus Magasanikiibacteriota</taxon>
    </lineage>
</organism>
<name>A0A1F6P9A9_9BACT</name>
<reference evidence="2 3" key="1">
    <citation type="journal article" date="2016" name="Nat. Commun.">
        <title>Thousands of microbial genomes shed light on interconnected biogeochemical processes in an aquifer system.</title>
        <authorList>
            <person name="Anantharaman K."/>
            <person name="Brown C.T."/>
            <person name="Hug L.A."/>
            <person name="Sharon I."/>
            <person name="Castelle C.J."/>
            <person name="Probst A.J."/>
            <person name="Thomas B.C."/>
            <person name="Singh A."/>
            <person name="Wilkins M.J."/>
            <person name="Karaoz U."/>
            <person name="Brodie E.L."/>
            <person name="Williams K.H."/>
            <person name="Hubbard S.S."/>
            <person name="Banfield J.F."/>
        </authorList>
    </citation>
    <scope>NUCLEOTIDE SEQUENCE [LARGE SCALE GENOMIC DNA]</scope>
</reference>
<dbReference type="Pfam" id="PF18914">
    <property type="entry name" value="DUF5666"/>
    <property type="match status" value="1"/>
</dbReference>
<dbReference type="Proteomes" id="UP000176634">
    <property type="component" value="Unassembled WGS sequence"/>
</dbReference>
<dbReference type="InterPro" id="IPR043724">
    <property type="entry name" value="DUF5666"/>
</dbReference>
<feature type="domain" description="DUF5666" evidence="1">
    <location>
        <begin position="73"/>
        <end position="138"/>
    </location>
</feature>
<dbReference type="AlphaFoldDB" id="A0A1F6P9A9"/>
<gene>
    <name evidence="2" type="ORF">A2563_03810</name>
</gene>
<dbReference type="EMBL" id="MFRA01000005">
    <property type="protein sequence ID" value="OGH92767.1"/>
    <property type="molecule type" value="Genomic_DNA"/>
</dbReference>
<sequence length="150" mass="15364">MKKILPVFVVLLVLVGGGSFYGGMKYSDSKRVSRFSADMAGGGNFRAGNIMGGGAPRSTGMAGGNARGVGFATGEILSKDDSSLTIKLRDGGSQIIFFSTSTQIMKSSAGSMGDLIVGESITVNGSTNQDGSVTAQSIQLRPDIATSSIR</sequence>
<evidence type="ECO:0000313" key="2">
    <source>
        <dbReference type="EMBL" id="OGH92767.1"/>
    </source>
</evidence>
<comment type="caution">
    <text evidence="2">The sequence shown here is derived from an EMBL/GenBank/DDBJ whole genome shotgun (WGS) entry which is preliminary data.</text>
</comment>
<evidence type="ECO:0000259" key="1">
    <source>
        <dbReference type="Pfam" id="PF18914"/>
    </source>
</evidence>